<evidence type="ECO:0000313" key="3">
    <source>
        <dbReference type="Proteomes" id="UP000230843"/>
    </source>
</evidence>
<organism evidence="2 3">
    <name type="scientific">Candidatus Magasanikbacteria bacterium CG_4_9_14_3_um_filter_32_9</name>
    <dbReference type="NCBI Taxonomy" id="1974644"/>
    <lineage>
        <taxon>Bacteria</taxon>
        <taxon>Candidatus Magasanikiibacteriota</taxon>
    </lineage>
</organism>
<dbReference type="EMBL" id="PFVJ01000042">
    <property type="protein sequence ID" value="PJA89855.1"/>
    <property type="molecule type" value="Genomic_DNA"/>
</dbReference>
<comment type="caution">
    <text evidence="2">The sequence shown here is derived from an EMBL/GenBank/DDBJ whole genome shotgun (WGS) entry which is preliminary data.</text>
</comment>
<protein>
    <recommendedName>
        <fullName evidence="1">Imm-5-like domain-containing protein</fullName>
    </recommendedName>
</protein>
<name>A0A2M7Z6Z6_9BACT</name>
<proteinExistence type="predicted"/>
<dbReference type="InterPro" id="IPR048667">
    <property type="entry name" value="Imm5-like"/>
</dbReference>
<sequence length="272" mass="31133">MRAELERVQTLVLSGDKSAFQRFLELSFRLGNSSAFYGFKELSYQKGKDSKYVQSFLDELNTEMQLKCAREIIDEVGIENAGFVQVYIDENGNEVKTNGISILTLLRYNLRDNSKIFLVYPFEIELCWNRELVRLFACDCAEYVLPFFENVCTDDNRPRNAIKVSRLFALGKVYLGKLNNARVAAENVALNNAQLRDGNREGKNAAWSAAKVAVWNVSNSAAWNNSTIWNNNRINDSSNKTESDWQIRKLLEYLLEEITLEDAKELYGTKTS</sequence>
<evidence type="ECO:0000313" key="2">
    <source>
        <dbReference type="EMBL" id="PJA89855.1"/>
    </source>
</evidence>
<accession>A0A2M7Z6Z6</accession>
<dbReference type="Proteomes" id="UP000230843">
    <property type="component" value="Unassembled WGS sequence"/>
</dbReference>
<feature type="domain" description="Imm-5-like" evidence="1">
    <location>
        <begin position="130"/>
        <end position="250"/>
    </location>
</feature>
<reference evidence="3" key="1">
    <citation type="submission" date="2017-09" db="EMBL/GenBank/DDBJ databases">
        <title>Depth-based differentiation of microbial function through sediment-hosted aquifers and enrichment of novel symbionts in the deep terrestrial subsurface.</title>
        <authorList>
            <person name="Probst A.J."/>
            <person name="Ladd B."/>
            <person name="Jarett J.K."/>
            <person name="Geller-Mcgrath D.E."/>
            <person name="Sieber C.M.K."/>
            <person name="Emerson J.B."/>
            <person name="Anantharaman K."/>
            <person name="Thomas B.C."/>
            <person name="Malmstrom R."/>
            <person name="Stieglmeier M."/>
            <person name="Klingl A."/>
            <person name="Woyke T."/>
            <person name="Ryan C.M."/>
            <person name="Banfield J.F."/>
        </authorList>
    </citation>
    <scope>NUCLEOTIDE SEQUENCE [LARGE SCALE GENOMIC DNA]</scope>
</reference>
<dbReference type="AlphaFoldDB" id="A0A2M7Z6Z6"/>
<gene>
    <name evidence="2" type="ORF">CO137_01980</name>
</gene>
<dbReference type="Pfam" id="PF21805">
    <property type="entry name" value="Imm5_like"/>
    <property type="match status" value="1"/>
</dbReference>
<evidence type="ECO:0000259" key="1">
    <source>
        <dbReference type="Pfam" id="PF21805"/>
    </source>
</evidence>